<reference evidence="3 4" key="3">
    <citation type="submission" date="2019-11" db="EMBL/GenBank/DDBJ databases">
        <title>Type strains purchased from KCTC, JCM and DSMZ.</title>
        <authorList>
            <person name="Lu H."/>
        </authorList>
    </citation>
    <scope>NUCLEOTIDE SEQUENCE [LARGE SCALE GENOMIC DNA]</scope>
    <source>
        <strain evidence="3 4">KCTC 52429</strain>
    </source>
</reference>
<dbReference type="AlphaFoldDB" id="A0A6I3SZJ5"/>
<feature type="domain" description="DUF4123" evidence="1">
    <location>
        <begin position="29"/>
        <end position="138"/>
    </location>
</feature>
<reference evidence="5" key="2">
    <citation type="journal article" date="2019" name="Int. J. Syst. Evol. Microbiol.">
        <title>The Global Catalogue of Microorganisms (GCM) 10K type strain sequencing project: providing services to taxonomists for standard genome sequencing and annotation.</title>
        <authorList>
            <consortium name="The Broad Institute Genomics Platform"/>
            <consortium name="The Broad Institute Genome Sequencing Center for Infectious Disease"/>
            <person name="Wu L."/>
            <person name="Ma J."/>
        </authorList>
    </citation>
    <scope>NUCLEOTIDE SEQUENCE [LARGE SCALE GENOMIC DNA]</scope>
    <source>
        <strain evidence="5">CGMCC 1.15931</strain>
    </source>
</reference>
<organism evidence="3 4">
    <name type="scientific">Pseudoduganella buxea</name>
    <dbReference type="NCBI Taxonomy" id="1949069"/>
    <lineage>
        <taxon>Bacteria</taxon>
        <taxon>Pseudomonadati</taxon>
        <taxon>Pseudomonadota</taxon>
        <taxon>Betaproteobacteria</taxon>
        <taxon>Burkholderiales</taxon>
        <taxon>Oxalobacteraceae</taxon>
        <taxon>Telluria group</taxon>
        <taxon>Pseudoduganella</taxon>
    </lineage>
</organism>
<sequence length="289" mass="32882">MYFAVDPCNPVLVTDAIMAAIDKRPELNWFALMDGAFDADEKSTPEFAQKYCLYDSDALHELMAVSPYLVELPAMNAISLRTMLMKLARHRRNRPMLSFIASAHSGQDIAGRWKKLVNIRGTDQTEFILRFADTRILESVPGCPQGRLWQVLSATIEEWNYPDRAGEVVFLKPARTAEECSEIVLTDEEFGFLVEAGTPDHVISIIERDYPELLPEKDHAKFYIKIAEARRLSLEYDIESFPDIVGISIYALVSKDDIRTDSRLLSLLRSASWIRGNLIDNLYDLLDES</sequence>
<evidence type="ECO:0000313" key="2">
    <source>
        <dbReference type="EMBL" id="GGB93568.1"/>
    </source>
</evidence>
<reference evidence="2" key="4">
    <citation type="submission" date="2024-05" db="EMBL/GenBank/DDBJ databases">
        <authorList>
            <person name="Sun Q."/>
            <person name="Zhou Y."/>
        </authorList>
    </citation>
    <scope>NUCLEOTIDE SEQUENCE</scope>
    <source>
        <strain evidence="2">CGMCC 1.15931</strain>
    </source>
</reference>
<evidence type="ECO:0000313" key="3">
    <source>
        <dbReference type="EMBL" id="MTV54603.1"/>
    </source>
</evidence>
<proteinExistence type="predicted"/>
<keyword evidence="5" id="KW-1185">Reference proteome</keyword>
<accession>A0A6I3SZJ5</accession>
<dbReference type="Proteomes" id="UP000622638">
    <property type="component" value="Unassembled WGS sequence"/>
</dbReference>
<evidence type="ECO:0000259" key="1">
    <source>
        <dbReference type="Pfam" id="PF13503"/>
    </source>
</evidence>
<dbReference type="RefSeq" id="WP_155471891.1">
    <property type="nucleotide sequence ID" value="NZ_BMKG01000004.1"/>
</dbReference>
<evidence type="ECO:0000313" key="4">
    <source>
        <dbReference type="Proteomes" id="UP000430634"/>
    </source>
</evidence>
<dbReference type="EMBL" id="WNKZ01000055">
    <property type="protein sequence ID" value="MTV54603.1"/>
    <property type="molecule type" value="Genomic_DNA"/>
</dbReference>
<dbReference type="InterPro" id="IPR025391">
    <property type="entry name" value="DUF4123"/>
</dbReference>
<evidence type="ECO:0000313" key="5">
    <source>
        <dbReference type="Proteomes" id="UP000622638"/>
    </source>
</evidence>
<dbReference type="OrthoDB" id="8587627at2"/>
<name>A0A6I3SZJ5_9BURK</name>
<dbReference type="Pfam" id="PF13503">
    <property type="entry name" value="DUF4123"/>
    <property type="match status" value="1"/>
</dbReference>
<comment type="caution">
    <text evidence="3">The sequence shown here is derived from an EMBL/GenBank/DDBJ whole genome shotgun (WGS) entry which is preliminary data.</text>
</comment>
<protein>
    <submittedName>
        <fullName evidence="3">DUF4123 domain-containing protein</fullName>
    </submittedName>
</protein>
<reference evidence="2" key="1">
    <citation type="journal article" date="2014" name="Int. J. Syst. Evol. Microbiol.">
        <title>Complete genome of a new Firmicutes species belonging to the dominant human colonic microbiota ('Ruminococcus bicirculans') reveals two chromosomes and a selective capacity to utilize plant glucans.</title>
        <authorList>
            <consortium name="NISC Comparative Sequencing Program"/>
            <person name="Wegmann U."/>
            <person name="Louis P."/>
            <person name="Goesmann A."/>
            <person name="Henrissat B."/>
            <person name="Duncan S.H."/>
            <person name="Flint H.J."/>
        </authorList>
    </citation>
    <scope>NUCLEOTIDE SEQUENCE</scope>
    <source>
        <strain evidence="2">CGMCC 1.15931</strain>
    </source>
</reference>
<dbReference type="Proteomes" id="UP000430634">
    <property type="component" value="Unassembled WGS sequence"/>
</dbReference>
<dbReference type="EMBL" id="BMKG01000004">
    <property type="protein sequence ID" value="GGB93568.1"/>
    <property type="molecule type" value="Genomic_DNA"/>
</dbReference>
<gene>
    <name evidence="2" type="ORF">GCM10011572_14470</name>
    <name evidence="3" type="ORF">GM672_17885</name>
</gene>